<name>A0A9Q0RG63_ANAIG</name>
<sequence length="908" mass="108997">MFNLTIKKIKQIENIYSIFYPILKNLFSLIQNENSNEDDEIINFIDEFLENTNQKILENKPENIILISCIKIINENEEIRNKIKSYLENNKYNQQNLLTTDSFSDLKNKKIQQESKLKSLWDNMHYSAKSQSQSKSKYKSKQKKKQIDGLNLDISQKPKSKKEKKKEKELEKAKTVSVSISNLNSKPKKEYKPSLKAKNIMISISKNQFSIQNIIKFIEKRKMLLRNPKKIIQKFENSFSKKSGKIWIKFIFNEIENDKGRNYLQNFIEKEVPDKIKELEISQNILNSKRNDSIIIEYPKKNKDQSLLYYYEQKEIGNDLSLKFQKTHISFVSEHKISYIISQFYRKFWEIEKEIENKEIFKMIIQSVEFIDNTKLEPFRLLFSSDLLFEVGESQLKQEMLEKLYCPSMGSHPFQQEFEKEKSYWKFCEKGHLNFVKSSHIKLQNWCEFCKSSLKENEINSEFFENVLSYSVSKIPNSNPLLTYRKLHPITFRIIRLLIHSSILPFSIICEKFSNHFISMINNCVFKPKNQKELIQQLISHIGNDLLILSKLTNLTNYQTILYYYETLKLFSKKRIPNFLLKKDNFKEVETRNKLEEIFSDVFKENHEKIISNIKRKYKINKKLQQYKTINLFDLSKPNLYPIINLYIQKKEKDFEKYPLIKFIIENYSKLEILNLFEGFIKFTSLIMKKMNGKISKEEAKEIQIQKFIETENNPIINKLYLQFEEFWKLSSKEIKYLQITKEINDDNFKYEIKKEDIIDFCLTGKENYNLMIPILIEHSINLHNELIKSPFLKSIFQDSQQNEQNENNENNENNQEFKESILHFPKILNSDFIKIIKFNTQEFQEFINYNNLIQELDYIEEFIRKKLNYLKETNIFKIEIENFNYYGKQIEIKTEFLEKEKNGNKKN</sequence>
<evidence type="ECO:0000313" key="2">
    <source>
        <dbReference type="EMBL" id="KAJ5078804.1"/>
    </source>
</evidence>
<dbReference type="AlphaFoldDB" id="A0A9Q0RG63"/>
<accession>A0A9Q0RG63</accession>
<evidence type="ECO:0000256" key="1">
    <source>
        <dbReference type="SAM" id="MobiDB-lite"/>
    </source>
</evidence>
<keyword evidence="3" id="KW-1185">Reference proteome</keyword>
<proteinExistence type="predicted"/>
<dbReference type="OrthoDB" id="2423195at2759"/>
<dbReference type="EMBL" id="JAPDFW010000044">
    <property type="protein sequence ID" value="KAJ5078804.1"/>
    <property type="molecule type" value="Genomic_DNA"/>
</dbReference>
<feature type="region of interest" description="Disordered" evidence="1">
    <location>
        <begin position="128"/>
        <end position="171"/>
    </location>
</feature>
<protein>
    <submittedName>
        <fullName evidence="2">N-acetyltransferase eco</fullName>
    </submittedName>
</protein>
<comment type="caution">
    <text evidence="2">The sequence shown here is derived from an EMBL/GenBank/DDBJ whole genome shotgun (WGS) entry which is preliminary data.</text>
</comment>
<dbReference type="Proteomes" id="UP001149090">
    <property type="component" value="Unassembled WGS sequence"/>
</dbReference>
<evidence type="ECO:0000313" key="3">
    <source>
        <dbReference type="Proteomes" id="UP001149090"/>
    </source>
</evidence>
<gene>
    <name evidence="2" type="ORF">M0811_04527</name>
</gene>
<organism evidence="2 3">
    <name type="scientific">Anaeramoeba ignava</name>
    <name type="common">Anaerobic marine amoeba</name>
    <dbReference type="NCBI Taxonomy" id="1746090"/>
    <lineage>
        <taxon>Eukaryota</taxon>
        <taxon>Metamonada</taxon>
        <taxon>Anaeramoebidae</taxon>
        <taxon>Anaeramoeba</taxon>
    </lineage>
</organism>
<reference evidence="2" key="1">
    <citation type="submission" date="2022-10" db="EMBL/GenBank/DDBJ databases">
        <title>Novel sulphate-reducing endosymbionts in the free-living metamonad Anaeramoeba.</title>
        <authorList>
            <person name="Jerlstrom-Hultqvist J."/>
            <person name="Cepicka I."/>
            <person name="Gallot-Lavallee L."/>
            <person name="Salas-Leiva D."/>
            <person name="Curtis B.A."/>
            <person name="Zahonova K."/>
            <person name="Pipaliya S."/>
            <person name="Dacks J."/>
            <person name="Roger A.J."/>
        </authorList>
    </citation>
    <scope>NUCLEOTIDE SEQUENCE</scope>
    <source>
        <strain evidence="2">BMAN</strain>
    </source>
</reference>